<gene>
    <name evidence="1" type="ORF">CROQUDRAFT_85829</name>
</gene>
<dbReference type="AlphaFoldDB" id="A0A9P6NXB3"/>
<accession>A0A9P6NXB3</accession>
<organism evidence="1 2">
    <name type="scientific">Cronartium quercuum f. sp. fusiforme G11</name>
    <dbReference type="NCBI Taxonomy" id="708437"/>
    <lineage>
        <taxon>Eukaryota</taxon>
        <taxon>Fungi</taxon>
        <taxon>Dikarya</taxon>
        <taxon>Basidiomycota</taxon>
        <taxon>Pucciniomycotina</taxon>
        <taxon>Pucciniomycetes</taxon>
        <taxon>Pucciniales</taxon>
        <taxon>Coleosporiaceae</taxon>
        <taxon>Cronartium</taxon>
    </lineage>
</organism>
<protein>
    <submittedName>
        <fullName evidence="1">Uncharacterized protein</fullName>
    </submittedName>
</protein>
<comment type="caution">
    <text evidence="1">The sequence shown here is derived from an EMBL/GenBank/DDBJ whole genome shotgun (WGS) entry which is preliminary data.</text>
</comment>
<evidence type="ECO:0000313" key="2">
    <source>
        <dbReference type="Proteomes" id="UP000886653"/>
    </source>
</evidence>
<sequence>MRLITRTSMPSTSVQLPSRILVWVVFDIQCTMSPRLINSIRYGAKPTINSVTSTQKFSSNQVFQPEAGVVVIGTEGLSISPKSNSTSKLIVVTDLDLTGQQRPHFHTIIDELRNLRPLRAMNEVKCHKQRSTFAMMRSEVQRWGHSSLTTFYNIPIKHQDGTNNNRVPNSPTLRQSNHRIRIWNRRLVLRQRKNSDIVIIIISNFDFTLLRFSLTHEACEGAHLVKYLTKIHSHNLREGYVPTLLEHFVENVVFKIIFYTNLNSFLKLTFMSKSQFLPNK</sequence>
<keyword evidence="2" id="KW-1185">Reference proteome</keyword>
<evidence type="ECO:0000313" key="1">
    <source>
        <dbReference type="EMBL" id="KAG0152117.1"/>
    </source>
</evidence>
<reference evidence="1" key="1">
    <citation type="submission" date="2013-11" db="EMBL/GenBank/DDBJ databases">
        <title>Genome sequence of the fusiform rust pathogen reveals effectors for host alternation and coevolution with pine.</title>
        <authorList>
            <consortium name="DOE Joint Genome Institute"/>
            <person name="Smith K."/>
            <person name="Pendleton A."/>
            <person name="Kubisiak T."/>
            <person name="Anderson C."/>
            <person name="Salamov A."/>
            <person name="Aerts A."/>
            <person name="Riley R."/>
            <person name="Clum A."/>
            <person name="Lindquist E."/>
            <person name="Ence D."/>
            <person name="Campbell M."/>
            <person name="Kronenberg Z."/>
            <person name="Feau N."/>
            <person name="Dhillon B."/>
            <person name="Hamelin R."/>
            <person name="Burleigh J."/>
            <person name="Smith J."/>
            <person name="Yandell M."/>
            <person name="Nelson C."/>
            <person name="Grigoriev I."/>
            <person name="Davis J."/>
        </authorList>
    </citation>
    <scope>NUCLEOTIDE SEQUENCE</scope>
    <source>
        <strain evidence="1">G11</strain>
    </source>
</reference>
<dbReference type="Proteomes" id="UP000886653">
    <property type="component" value="Unassembled WGS sequence"/>
</dbReference>
<dbReference type="EMBL" id="MU167209">
    <property type="protein sequence ID" value="KAG0152117.1"/>
    <property type="molecule type" value="Genomic_DNA"/>
</dbReference>
<proteinExistence type="predicted"/>
<name>A0A9P6NXB3_9BASI</name>